<evidence type="ECO:0000313" key="3">
    <source>
        <dbReference type="Proteomes" id="UP000315103"/>
    </source>
</evidence>
<sequence>MKIKLAKRIIVAAPVITLLMSLLPMYTIPVASASESNVSRSLNWLQKQTDPPYYPAQLSLSQNYSDDYTGHVEGNVDLSSLSDYTLETVPHIQSNGSYASGYTGEVSGTWRNIDSPENYSVVIYDKTDMNYEIARVGLNSDGTWNAGQLRIHGTPTIVLVDSENKVRAYADPDSAEQVVSEYEVWIYSVTDMPYLQAKVPIKQNGDFSTRNPVEVWGLDEGIANGVSAGGKIARVVRVADEKVYGTTEVPKYQLIRSYHVPIDDPASISGVDSRSWIYDDALAVMAFSMAGDYGRASAILSSLTQLQNADGSFAFSYDIYTGPLDVTKRSGSIAWVGDSVVKYEETFGDATYRGLALRIADYLLTQQDPSTGSIRGGPDVRWYSTEHNIDAYFFFRNLGELTGNENYTHTAKEIQNALLTHHWNHGEQRFNQGIGDPAAALDTNSWGAIFLEAIGRYDLSETATAYIDQFEVNNASMSLSSDPQSYNMSYQTSSVLSGYKPYGDGYSGAPNVIWTEGTWGVINLFMRQGKDVSHLVESMFAMQNADPEGGLVYTNQGYAPLPYKLHVWPSAAGTAWQYITMMNPKGIWDDDRNHETAESSADSSVHNPADLD</sequence>
<dbReference type="AlphaFoldDB" id="A0A558AYE9"/>
<dbReference type="SUPFAM" id="SSF48208">
    <property type="entry name" value="Six-hairpin glycosidases"/>
    <property type="match status" value="1"/>
</dbReference>
<gene>
    <name evidence="2" type="ORF">FO441_03135</name>
</gene>
<proteinExistence type="predicted"/>
<evidence type="ECO:0000256" key="1">
    <source>
        <dbReference type="SAM" id="MobiDB-lite"/>
    </source>
</evidence>
<protein>
    <submittedName>
        <fullName evidence="2">Uncharacterized protein</fullName>
    </submittedName>
</protein>
<dbReference type="InterPro" id="IPR008928">
    <property type="entry name" value="6-hairpin_glycosidase_sf"/>
</dbReference>
<dbReference type="InterPro" id="IPR012341">
    <property type="entry name" value="6hp_glycosidase-like_sf"/>
</dbReference>
<organism evidence="2 3">
    <name type="scientific">Salinicoccus cyprini</name>
    <dbReference type="NCBI Taxonomy" id="2493691"/>
    <lineage>
        <taxon>Bacteria</taxon>
        <taxon>Bacillati</taxon>
        <taxon>Bacillota</taxon>
        <taxon>Bacilli</taxon>
        <taxon>Bacillales</taxon>
        <taxon>Staphylococcaceae</taxon>
        <taxon>Salinicoccus</taxon>
    </lineage>
</organism>
<keyword evidence="3" id="KW-1185">Reference proteome</keyword>
<evidence type="ECO:0000313" key="2">
    <source>
        <dbReference type="EMBL" id="TVT29292.1"/>
    </source>
</evidence>
<dbReference type="OrthoDB" id="5480482at2"/>
<feature type="region of interest" description="Disordered" evidence="1">
    <location>
        <begin position="590"/>
        <end position="612"/>
    </location>
</feature>
<accession>A0A558AYE9</accession>
<reference evidence="2 3" key="1">
    <citation type="submission" date="2019-07" db="EMBL/GenBank/DDBJ databases">
        <title>Salinicoccus cyprini sp. nov., isolated from gastro-intestinal tract of mirror carp, Cyprinus carpio var. specularis, collected from Gobind Sagar Reservoir, Himachal Pradesh, India.</title>
        <authorList>
            <person name="Talwar C."/>
            <person name="Singh A.K."/>
            <person name="Lal R."/>
            <person name="Negi R.K."/>
        </authorList>
    </citation>
    <scope>NUCLEOTIDE SEQUENCE [LARGE SCALE GENOMIC DNA]</scope>
    <source>
        <strain evidence="2 3">CT19</strain>
    </source>
</reference>
<dbReference type="EMBL" id="VMSJ01000001">
    <property type="protein sequence ID" value="TVT29292.1"/>
    <property type="molecule type" value="Genomic_DNA"/>
</dbReference>
<dbReference type="Gene3D" id="1.50.10.10">
    <property type="match status" value="1"/>
</dbReference>
<dbReference type="Proteomes" id="UP000315103">
    <property type="component" value="Unassembled WGS sequence"/>
</dbReference>
<comment type="caution">
    <text evidence="2">The sequence shown here is derived from an EMBL/GenBank/DDBJ whole genome shotgun (WGS) entry which is preliminary data.</text>
</comment>
<name>A0A558AYE9_9STAP</name>
<dbReference type="GO" id="GO:0005975">
    <property type="term" value="P:carbohydrate metabolic process"/>
    <property type="evidence" value="ECO:0007669"/>
    <property type="project" value="InterPro"/>
</dbReference>
<dbReference type="RefSeq" id="WP_145285647.1">
    <property type="nucleotide sequence ID" value="NZ_VMSJ01000001.1"/>
</dbReference>